<reference evidence="1 4" key="3">
    <citation type="submission" date="2014-08" db="EMBL/GenBank/DDBJ databases">
        <title>First Complete Genome Sequence of the Shellfish Pathogen Vibrio tubiashii.</title>
        <authorList>
            <person name="Richards G.P."/>
            <person name="Needleman D.S."/>
            <person name="Watson M.A."/>
            <person name="Bono J.L."/>
        </authorList>
    </citation>
    <scope>NUCLEOTIDE SEQUENCE [LARGE SCALE GENOMIC DNA]</scope>
    <source>
        <strain evidence="1 4">ATCC 19109</strain>
    </source>
</reference>
<accession>F9T3E0</accession>
<dbReference type="Proteomes" id="UP000030071">
    <property type="component" value="Chromosome 2"/>
</dbReference>
<dbReference type="EMBL" id="AFWI01000090">
    <property type="protein sequence ID" value="EGU57124.1"/>
    <property type="molecule type" value="Genomic_DNA"/>
</dbReference>
<sequence length="92" mass="10283">MIINQQMHNMDILNDASALVARSTSSELYQKLRELIERHDTVRKTGINLMAADDPISLHARRLLSCDFGSRASGGAIGRNNRIFPLCGVFRI</sequence>
<gene>
    <name evidence="1" type="ORF">IX91_17575</name>
    <name evidence="2" type="ORF">VITU9109_00695</name>
</gene>
<dbReference type="Proteomes" id="UP000003836">
    <property type="component" value="Unassembled WGS sequence"/>
</dbReference>
<reference evidence="2 3" key="2">
    <citation type="journal article" date="2012" name="Int. J. Syst. Evol. Microbiol.">
        <title>Vibrio caribbeanicus sp. nov., isolated from the marine sponge Scleritoderma cyanea.</title>
        <authorList>
            <person name="Hoffmann M."/>
            <person name="Monday S.R."/>
            <person name="Allard M.W."/>
            <person name="Strain E.A."/>
            <person name="Whittaker P."/>
            <person name="Naum M."/>
            <person name="McCarthy P.J."/>
            <person name="Lopez J.V."/>
            <person name="Fischer M."/>
            <person name="Brown E.W."/>
        </authorList>
    </citation>
    <scope>NUCLEOTIDE SEQUENCE [LARGE SCALE GENOMIC DNA]</scope>
    <source>
        <strain evidence="2 3">ATCC 19109</strain>
    </source>
</reference>
<dbReference type="EMBL" id="CP009355">
    <property type="protein sequence ID" value="AIW15911.1"/>
    <property type="molecule type" value="Genomic_DNA"/>
</dbReference>
<evidence type="ECO:0000313" key="4">
    <source>
        <dbReference type="Proteomes" id="UP000030071"/>
    </source>
</evidence>
<proteinExistence type="predicted"/>
<keyword evidence="3" id="KW-1185">Reference proteome</keyword>
<dbReference type="AlphaFoldDB" id="F9T3E0"/>
<dbReference type="PATRIC" id="fig|1051646.9.peg.3430"/>
<evidence type="ECO:0000313" key="1">
    <source>
        <dbReference type="EMBL" id="AIW15911.1"/>
    </source>
</evidence>
<evidence type="ECO:0000313" key="2">
    <source>
        <dbReference type="EMBL" id="EGU57124.1"/>
    </source>
</evidence>
<protein>
    <submittedName>
        <fullName evidence="1">Uncharacterized protein</fullName>
    </submittedName>
</protein>
<organism evidence="1 4">
    <name type="scientific">Vibrio tubiashii ATCC 19109</name>
    <dbReference type="NCBI Taxonomy" id="1051646"/>
    <lineage>
        <taxon>Bacteria</taxon>
        <taxon>Pseudomonadati</taxon>
        <taxon>Pseudomonadota</taxon>
        <taxon>Gammaproteobacteria</taxon>
        <taxon>Vibrionales</taxon>
        <taxon>Vibrionaceae</taxon>
        <taxon>Vibrio</taxon>
        <taxon>Vibrio oreintalis group</taxon>
    </lineage>
</organism>
<evidence type="ECO:0000313" key="3">
    <source>
        <dbReference type="Proteomes" id="UP000003836"/>
    </source>
</evidence>
<reference evidence="2" key="1">
    <citation type="submission" date="2011-08" db="EMBL/GenBank/DDBJ databases">
        <authorList>
            <person name="Hoffman M."/>
            <person name="Strain E.A."/>
            <person name="Brown E."/>
            <person name="Allard M.W."/>
        </authorList>
    </citation>
    <scope>NUCLEOTIDE SEQUENCE</scope>
    <source>
        <strain evidence="2">ATCC 19109</strain>
    </source>
</reference>
<dbReference type="KEGG" id="vtu:IX91_17575"/>
<name>F9T3E0_9VIBR</name>
<dbReference type="HOGENOM" id="CLU_2412417_0_0_6"/>